<reference evidence="6" key="1">
    <citation type="submission" date="2016-11" db="EMBL/GenBank/DDBJ databases">
        <authorList>
            <person name="Varghese N."/>
            <person name="Submissions S."/>
        </authorList>
    </citation>
    <scope>NUCLEOTIDE SEQUENCE [LARGE SCALE GENOMIC DNA]</scope>
    <source>
        <strain evidence="6">DSM 12906</strain>
    </source>
</reference>
<dbReference type="GO" id="GO:0003700">
    <property type="term" value="F:DNA-binding transcription factor activity"/>
    <property type="evidence" value="ECO:0007669"/>
    <property type="project" value="TreeGrafter"/>
</dbReference>
<dbReference type="STRING" id="1123357.SAMN02745244_03604"/>
<dbReference type="CDD" id="cd06267">
    <property type="entry name" value="PBP1_LacI_sugar_binding-like"/>
    <property type="match status" value="1"/>
</dbReference>
<dbReference type="Pfam" id="PF13377">
    <property type="entry name" value="Peripla_BP_3"/>
    <property type="match status" value="1"/>
</dbReference>
<feature type="domain" description="HTH lacI-type" evidence="4">
    <location>
        <begin position="9"/>
        <end position="63"/>
    </location>
</feature>
<dbReference type="InterPro" id="IPR010982">
    <property type="entry name" value="Lambda_DNA-bd_dom_sf"/>
</dbReference>
<dbReference type="SMART" id="SM00354">
    <property type="entry name" value="HTH_LACI"/>
    <property type="match status" value="1"/>
</dbReference>
<evidence type="ECO:0000259" key="4">
    <source>
        <dbReference type="PROSITE" id="PS50932"/>
    </source>
</evidence>
<dbReference type="GO" id="GO:0000976">
    <property type="term" value="F:transcription cis-regulatory region binding"/>
    <property type="evidence" value="ECO:0007669"/>
    <property type="project" value="TreeGrafter"/>
</dbReference>
<dbReference type="EMBL" id="FQZG01000111">
    <property type="protein sequence ID" value="SHJ93257.1"/>
    <property type="molecule type" value="Genomic_DNA"/>
</dbReference>
<dbReference type="Proteomes" id="UP000184512">
    <property type="component" value="Unassembled WGS sequence"/>
</dbReference>
<dbReference type="InterPro" id="IPR046335">
    <property type="entry name" value="LacI/GalR-like_sensor"/>
</dbReference>
<dbReference type="PROSITE" id="PS50932">
    <property type="entry name" value="HTH_LACI_2"/>
    <property type="match status" value="1"/>
</dbReference>
<dbReference type="Pfam" id="PF00356">
    <property type="entry name" value="LacI"/>
    <property type="match status" value="1"/>
</dbReference>
<organism evidence="5 6">
    <name type="scientific">Tessaracoccus bendigoensis DSM 12906</name>
    <dbReference type="NCBI Taxonomy" id="1123357"/>
    <lineage>
        <taxon>Bacteria</taxon>
        <taxon>Bacillati</taxon>
        <taxon>Actinomycetota</taxon>
        <taxon>Actinomycetes</taxon>
        <taxon>Propionibacteriales</taxon>
        <taxon>Propionibacteriaceae</taxon>
        <taxon>Tessaracoccus</taxon>
    </lineage>
</organism>
<keyword evidence="1" id="KW-0805">Transcription regulation</keyword>
<dbReference type="Gene3D" id="1.10.260.40">
    <property type="entry name" value="lambda repressor-like DNA-binding domains"/>
    <property type="match status" value="1"/>
</dbReference>
<dbReference type="CDD" id="cd01392">
    <property type="entry name" value="HTH_LacI"/>
    <property type="match status" value="1"/>
</dbReference>
<dbReference type="SUPFAM" id="SSF53822">
    <property type="entry name" value="Periplasmic binding protein-like I"/>
    <property type="match status" value="1"/>
</dbReference>
<dbReference type="SUPFAM" id="SSF47413">
    <property type="entry name" value="lambda repressor-like DNA-binding domains"/>
    <property type="match status" value="1"/>
</dbReference>
<protein>
    <submittedName>
        <fullName evidence="5">Transcriptional regulator, LacI family</fullName>
    </submittedName>
</protein>
<proteinExistence type="predicted"/>
<evidence type="ECO:0000256" key="3">
    <source>
        <dbReference type="ARBA" id="ARBA00023163"/>
    </source>
</evidence>
<dbReference type="InterPro" id="IPR000843">
    <property type="entry name" value="HTH_LacI"/>
</dbReference>
<accession>A0A1M6NC72</accession>
<sequence>MIPSTRRPVTMQDIATELGVSRALVSMAFRDVAGVSAQTRLTVLETAKRLGYRHNRVASRLASKVTDTYGVFLLDLRQDVYADMFDGIRKVADEGNKHLVLAVGSIDGRRDARALDELLQSRVDAVIATGLLLPDAEVRAFSAQVPLVSVARRIDGVDSVHSDNAAGARAATSHLQDLGHERIVFLANPVTDGYLGRRDGYMATMQTAGLEPWIVESHYSRRQAAEDIAPVLALPPGRRPTAVFAHNDQAALGVLDAMAAAGLRPVADVSVVGYDNSLVSRAPGTLLTTVDIHGEELGRLATEVAGRRLAHPEAEPANLMLEPTLIVRATTGPVSVG</sequence>
<dbReference type="AlphaFoldDB" id="A0A1M6NC72"/>
<dbReference type="PANTHER" id="PTHR30146:SF154">
    <property type="entry name" value="TRANSCRIPTION REGULATOR, MEMBER OF GALR FAMILY"/>
    <property type="match status" value="1"/>
</dbReference>
<dbReference type="RefSeq" id="WP_217652297.1">
    <property type="nucleotide sequence ID" value="NZ_FQZG01000111.1"/>
</dbReference>
<gene>
    <name evidence="5" type="ORF">SAMN02745244_03604</name>
</gene>
<evidence type="ECO:0000256" key="2">
    <source>
        <dbReference type="ARBA" id="ARBA00023125"/>
    </source>
</evidence>
<dbReference type="InterPro" id="IPR028082">
    <property type="entry name" value="Peripla_BP_I"/>
</dbReference>
<dbReference type="Gene3D" id="3.40.50.2300">
    <property type="match status" value="2"/>
</dbReference>
<dbReference type="PANTHER" id="PTHR30146">
    <property type="entry name" value="LACI-RELATED TRANSCRIPTIONAL REPRESSOR"/>
    <property type="match status" value="1"/>
</dbReference>
<keyword evidence="6" id="KW-1185">Reference proteome</keyword>
<evidence type="ECO:0000256" key="1">
    <source>
        <dbReference type="ARBA" id="ARBA00023015"/>
    </source>
</evidence>
<keyword evidence="3" id="KW-0804">Transcription</keyword>
<evidence type="ECO:0000313" key="6">
    <source>
        <dbReference type="Proteomes" id="UP000184512"/>
    </source>
</evidence>
<evidence type="ECO:0000313" key="5">
    <source>
        <dbReference type="EMBL" id="SHJ93257.1"/>
    </source>
</evidence>
<keyword evidence="2" id="KW-0238">DNA-binding</keyword>
<name>A0A1M6NC72_9ACTN</name>